<organism evidence="1 2">
    <name type="scientific">Melia azedarach</name>
    <name type="common">Chinaberry tree</name>
    <dbReference type="NCBI Taxonomy" id="155640"/>
    <lineage>
        <taxon>Eukaryota</taxon>
        <taxon>Viridiplantae</taxon>
        <taxon>Streptophyta</taxon>
        <taxon>Embryophyta</taxon>
        <taxon>Tracheophyta</taxon>
        <taxon>Spermatophyta</taxon>
        <taxon>Magnoliopsida</taxon>
        <taxon>eudicotyledons</taxon>
        <taxon>Gunneridae</taxon>
        <taxon>Pentapetalae</taxon>
        <taxon>rosids</taxon>
        <taxon>malvids</taxon>
        <taxon>Sapindales</taxon>
        <taxon>Meliaceae</taxon>
        <taxon>Melia</taxon>
    </lineage>
</organism>
<proteinExistence type="predicted"/>
<dbReference type="EMBL" id="CM051394">
    <property type="protein sequence ID" value="KAJ4728864.1"/>
    <property type="molecule type" value="Genomic_DNA"/>
</dbReference>
<keyword evidence="2" id="KW-1185">Reference proteome</keyword>
<name>A0ACC1Z0Q6_MELAZ</name>
<protein>
    <submittedName>
        <fullName evidence="1">Transcription factor protein</fullName>
    </submittedName>
</protein>
<evidence type="ECO:0000313" key="1">
    <source>
        <dbReference type="EMBL" id="KAJ4728864.1"/>
    </source>
</evidence>
<comment type="caution">
    <text evidence="1">The sequence shown here is derived from an EMBL/GenBank/DDBJ whole genome shotgun (WGS) entry which is preliminary data.</text>
</comment>
<evidence type="ECO:0000313" key="2">
    <source>
        <dbReference type="Proteomes" id="UP001164539"/>
    </source>
</evidence>
<reference evidence="1 2" key="1">
    <citation type="journal article" date="2023" name="Science">
        <title>Complex scaffold remodeling in plant triterpene biosynthesis.</title>
        <authorList>
            <person name="De La Pena R."/>
            <person name="Hodgson H."/>
            <person name="Liu J.C."/>
            <person name="Stephenson M.J."/>
            <person name="Martin A.C."/>
            <person name="Owen C."/>
            <person name="Harkess A."/>
            <person name="Leebens-Mack J."/>
            <person name="Jimenez L.E."/>
            <person name="Osbourn A."/>
            <person name="Sattely E.S."/>
        </authorList>
    </citation>
    <scope>NUCLEOTIDE SEQUENCE [LARGE SCALE GENOMIC DNA]</scope>
    <source>
        <strain evidence="2">cv. JPN11</strain>
        <tissue evidence="1">Leaf</tissue>
    </source>
</reference>
<gene>
    <name evidence="1" type="ORF">OWV82_001734</name>
</gene>
<accession>A0ACC1Z0Q6</accession>
<sequence length="386" mass="42744">MAAFSYQHQYHPCLLESVFLSNNNTNMVVEEGNFMNSNLFSQFSPSKFPLAQEITSNCHISFNPLEYGGGFENGCVDHSSSKVGAVSDNELSSVTKNQSTVSSTVVDNCNKIVESGEQVTQSTVTQMDKKRRNRNNGSSSNSSESKDPREVKSKRQKKCNDGEKAEEEKNNPKAEKKNQKKVPEEPPKDYIHVRARRGQATDSHSLAERVRREKISERMKTLQKLVPGCDKVTGKAVMLDEIINYVQSLQNQVEFLSMKLASVNPMFYEFGMDFDAFMVRPDQGLNVASAVPAMQSVPQCSPTQLTAFAATTTATATATTTAGFCPADGCYPILDTTAASLLLQQGQRPINDFSHQDNGSLLWDVEEQKQKFLNPSGFTNNLCSFH</sequence>
<dbReference type="Proteomes" id="UP001164539">
    <property type="component" value="Chromosome 1"/>
</dbReference>